<proteinExistence type="predicted"/>
<protein>
    <submittedName>
        <fullName evidence="1">Putative antitoxin VapB13</fullName>
    </submittedName>
</protein>
<dbReference type="KEGG" id="mshj:MSHI_09510"/>
<dbReference type="EMBL" id="AP022575">
    <property type="protein sequence ID" value="BBX73045.1"/>
    <property type="molecule type" value="Genomic_DNA"/>
</dbReference>
<organism evidence="1 2">
    <name type="scientific">Mycobacterium shinjukuense</name>
    <dbReference type="NCBI Taxonomy" id="398694"/>
    <lineage>
        <taxon>Bacteria</taxon>
        <taxon>Bacillati</taxon>
        <taxon>Actinomycetota</taxon>
        <taxon>Actinomycetes</taxon>
        <taxon>Mycobacteriales</taxon>
        <taxon>Mycobacteriaceae</taxon>
        <taxon>Mycobacterium</taxon>
    </lineage>
</organism>
<sequence length="100" mass="11718">MNLSQQCDIYTHHMSKRLQVLLDADEWEQLQQIARRHRTTVSEWVRRTLREARDREPAGDLDAKLRAIRAAARHEFPTADIEEMLEEIDRGREALPGTTP</sequence>
<dbReference type="Proteomes" id="UP000467236">
    <property type="component" value="Chromosome"/>
</dbReference>
<keyword evidence="2" id="KW-1185">Reference proteome</keyword>
<name>A0A7I7MLK7_9MYCO</name>
<evidence type="ECO:0000313" key="2">
    <source>
        <dbReference type="Proteomes" id="UP000467236"/>
    </source>
</evidence>
<gene>
    <name evidence="1" type="primary">vapB13</name>
    <name evidence="1" type="ORF">MSHI_09510</name>
</gene>
<accession>A0A7I7MLK7</accession>
<reference evidence="1 2" key="1">
    <citation type="journal article" date="2019" name="Emerg. Microbes Infect.">
        <title>Comprehensive subspecies identification of 175 nontuberculous mycobacteria species based on 7547 genomic profiles.</title>
        <authorList>
            <person name="Matsumoto Y."/>
            <person name="Kinjo T."/>
            <person name="Motooka D."/>
            <person name="Nabeya D."/>
            <person name="Jung N."/>
            <person name="Uechi K."/>
            <person name="Horii T."/>
            <person name="Iida T."/>
            <person name="Fujita J."/>
            <person name="Nakamura S."/>
        </authorList>
    </citation>
    <scope>NUCLEOTIDE SEQUENCE [LARGE SCALE GENOMIC DNA]</scope>
    <source>
        <strain evidence="1 2">JCM 14233</strain>
    </source>
</reference>
<evidence type="ECO:0000313" key="1">
    <source>
        <dbReference type="EMBL" id="BBX73045.1"/>
    </source>
</evidence>
<dbReference type="AlphaFoldDB" id="A0A7I7MLK7"/>